<comment type="caution">
    <text evidence="2">The sequence shown here is derived from an EMBL/GenBank/DDBJ whole genome shotgun (WGS) entry which is preliminary data.</text>
</comment>
<keyword evidence="3" id="KW-1185">Reference proteome</keyword>
<sequence length="35" mass="4073">MKSRRDTPPPPQTYRLPQPGPAKPVRHRFTDFALI</sequence>
<feature type="region of interest" description="Disordered" evidence="1">
    <location>
        <begin position="1"/>
        <end position="35"/>
    </location>
</feature>
<proteinExistence type="predicted"/>
<protein>
    <submittedName>
        <fullName evidence="2">Uncharacterized protein</fullName>
    </submittedName>
</protein>
<dbReference type="STRING" id="314256.OG2516_13866"/>
<dbReference type="AlphaFoldDB" id="Q2CA66"/>
<gene>
    <name evidence="2" type="ORF">OG2516_13866</name>
</gene>
<feature type="compositionally biased region" description="Pro residues" evidence="1">
    <location>
        <begin position="8"/>
        <end position="22"/>
    </location>
</feature>
<dbReference type="Proteomes" id="UP000003635">
    <property type="component" value="Unassembled WGS sequence"/>
</dbReference>
<accession>Q2CA66</accession>
<evidence type="ECO:0000313" key="2">
    <source>
        <dbReference type="EMBL" id="EAR49579.1"/>
    </source>
</evidence>
<organism evidence="2 3">
    <name type="scientific">Oceanicola granulosus (strain ATCC BAA-861 / DSM 15982 / KCTC 12143 / HTCC2516)</name>
    <dbReference type="NCBI Taxonomy" id="314256"/>
    <lineage>
        <taxon>Bacteria</taxon>
        <taxon>Pseudomonadati</taxon>
        <taxon>Pseudomonadota</taxon>
        <taxon>Alphaproteobacteria</taxon>
        <taxon>Rhodobacterales</taxon>
        <taxon>Roseobacteraceae</taxon>
        <taxon>Oceanicola</taxon>
    </lineage>
</organism>
<dbReference type="HOGENOM" id="CLU_3366138_0_0_5"/>
<reference evidence="2 3" key="1">
    <citation type="journal article" date="2010" name="J. Bacteriol.">
        <title>Genome sequences of Oceanicola granulosus HTCC2516(T) and Oceanicola batsensis HTCC2597(TDelta).</title>
        <authorList>
            <person name="Thrash J.C."/>
            <person name="Cho J.C."/>
            <person name="Vergin K.L."/>
            <person name="Giovannoni S.J."/>
        </authorList>
    </citation>
    <scope>NUCLEOTIDE SEQUENCE [LARGE SCALE GENOMIC DNA]</scope>
    <source>
        <strain evidence="3">ATCC BAA-861 / DSM 15982 / KCTC 12143 / HTCC2516</strain>
    </source>
</reference>
<name>Q2CA66_OCEGH</name>
<evidence type="ECO:0000256" key="1">
    <source>
        <dbReference type="SAM" id="MobiDB-lite"/>
    </source>
</evidence>
<evidence type="ECO:0000313" key="3">
    <source>
        <dbReference type="Proteomes" id="UP000003635"/>
    </source>
</evidence>
<dbReference type="EMBL" id="AAOT01000059">
    <property type="protein sequence ID" value="EAR49579.1"/>
    <property type="molecule type" value="Genomic_DNA"/>
</dbReference>